<reference evidence="2" key="1">
    <citation type="submission" date="2016-10" db="EMBL/GenBank/DDBJ databases">
        <authorList>
            <person name="Varghese N."/>
            <person name="Submissions S."/>
        </authorList>
    </citation>
    <scope>NUCLEOTIDE SEQUENCE [LARGE SCALE GENOMIC DNA]</scope>
    <source>
        <strain evidence="2">ATCC 29999</strain>
    </source>
</reference>
<dbReference type="EMBL" id="FMWJ01000002">
    <property type="protein sequence ID" value="SCZ55811.1"/>
    <property type="molecule type" value="Genomic_DNA"/>
</dbReference>
<dbReference type="AlphaFoldDB" id="A0A1G5Q344"/>
<name>A0A1G5Q344_PHOLU</name>
<keyword evidence="2" id="KW-1185">Reference proteome</keyword>
<organism evidence="1 2">
    <name type="scientific">Photorhabdus luminescens</name>
    <name type="common">Xenorhabdus luminescens</name>
    <dbReference type="NCBI Taxonomy" id="29488"/>
    <lineage>
        <taxon>Bacteria</taxon>
        <taxon>Pseudomonadati</taxon>
        <taxon>Pseudomonadota</taxon>
        <taxon>Gammaproteobacteria</taxon>
        <taxon>Enterobacterales</taxon>
        <taxon>Morganellaceae</taxon>
        <taxon>Photorhabdus</taxon>
    </lineage>
</organism>
<gene>
    <name evidence="1" type="ORF">SAMN02982990_00822</name>
</gene>
<evidence type="ECO:0000313" key="2">
    <source>
        <dbReference type="Proteomes" id="UP000183223"/>
    </source>
</evidence>
<accession>A0A1G5Q344</accession>
<sequence>MSSSIKGGDAAKRYLKQLAKRVGEGKKLRAGFFKNVTYPDGTSVAMVAISNEIGDPSRNRRPRPFFRNTINEHANEWGDTVAQCLRDNGMSGDVALRMTGEVIKGQIQQSIRSFTSPANEKSTIAKKGFDAPLRHTKHMLNSVDYVVDEGNE</sequence>
<dbReference type="OrthoDB" id="7028390at2"/>
<dbReference type="GeneID" id="45655245"/>
<evidence type="ECO:0000313" key="1">
    <source>
        <dbReference type="EMBL" id="SCZ55811.1"/>
    </source>
</evidence>
<protein>
    <submittedName>
        <fullName evidence="1">Uncharacterized protein</fullName>
    </submittedName>
</protein>
<dbReference type="RefSeq" id="WP_049582227.1">
    <property type="nucleotide sequence ID" value="NZ_CAWQXX010000034.1"/>
</dbReference>
<dbReference type="Proteomes" id="UP000183223">
    <property type="component" value="Unassembled WGS sequence"/>
</dbReference>
<proteinExistence type="predicted"/>